<dbReference type="Pfam" id="PF05721">
    <property type="entry name" value="PhyH"/>
    <property type="match status" value="1"/>
</dbReference>
<accession>A0A1M6BT57</accession>
<dbReference type="Gene3D" id="2.60.120.620">
    <property type="entry name" value="q2cbj1_9rhob like domain"/>
    <property type="match status" value="1"/>
</dbReference>
<dbReference type="InterPro" id="IPR008775">
    <property type="entry name" value="Phytyl_CoA_dOase-like"/>
</dbReference>
<evidence type="ECO:0000313" key="2">
    <source>
        <dbReference type="EMBL" id="SHI51900.1"/>
    </source>
</evidence>
<evidence type="ECO:0000313" key="3">
    <source>
        <dbReference type="Proteomes" id="UP000184396"/>
    </source>
</evidence>
<dbReference type="OrthoDB" id="9791262at2"/>
<protein>
    <submittedName>
        <fullName evidence="2">Ectoine hydroxylase</fullName>
    </submittedName>
</protein>
<dbReference type="GO" id="GO:0005506">
    <property type="term" value="F:iron ion binding"/>
    <property type="evidence" value="ECO:0007669"/>
    <property type="project" value="UniProtKB-ARBA"/>
</dbReference>
<dbReference type="Proteomes" id="UP000184396">
    <property type="component" value="Unassembled WGS sequence"/>
</dbReference>
<proteinExistence type="predicted"/>
<sequence>MLKKEQIEFYHSNGYLVLIDVFSKEEISKLNSKIKNFKNHTSQPNVICEDNGDIRSIFAPEIQEPIFGDLTKDKRLLIASEELLKSALYLYQYKLNLKEAYVGKYWEWHQDFPYWHFGDGIKTPEMISVMVLFDEVKSYQGPLLIIPKSHQNGIVDFQHKAHLENKKDNLLNSLNSDLKYTINNELVKEYALKNKIVSLEGTQGTVIFFHPNIFHASNSNVSPFKRSTAIITYNSIHNTPEKKSSRPHYICYRNTTRLKVFS</sequence>
<keyword evidence="3" id="KW-1185">Reference proteome</keyword>
<dbReference type="AlphaFoldDB" id="A0A1M6BT57"/>
<evidence type="ECO:0000256" key="1">
    <source>
        <dbReference type="ARBA" id="ARBA00001954"/>
    </source>
</evidence>
<dbReference type="eggNOG" id="COG5285">
    <property type="taxonomic scope" value="Bacteria"/>
</dbReference>
<dbReference type="RefSeq" id="WP_019387511.1">
    <property type="nucleotide sequence ID" value="NZ_ALIH01000006.1"/>
</dbReference>
<dbReference type="SUPFAM" id="SSF51197">
    <property type="entry name" value="Clavaminate synthase-like"/>
    <property type="match status" value="1"/>
</dbReference>
<gene>
    <name evidence="2" type="ORF">SAMN05216261_0892</name>
</gene>
<comment type="cofactor">
    <cofactor evidence="1">
        <name>Fe(2+)</name>
        <dbReference type="ChEBI" id="CHEBI:29033"/>
    </cofactor>
</comment>
<reference evidence="2 3" key="1">
    <citation type="submission" date="2016-11" db="EMBL/GenBank/DDBJ databases">
        <authorList>
            <person name="Jaros S."/>
            <person name="Januszkiewicz K."/>
            <person name="Wedrychowicz H."/>
        </authorList>
    </citation>
    <scope>NUCLEOTIDE SEQUENCE [LARGE SCALE GENOMIC DNA]</scope>
    <source>
        <strain evidence="2 3">CGMCC 1.12213</strain>
    </source>
</reference>
<dbReference type="STRING" id="1178825.SAMN05216261_0892"/>
<dbReference type="EMBL" id="FQYK01000002">
    <property type="protein sequence ID" value="SHI51900.1"/>
    <property type="molecule type" value="Genomic_DNA"/>
</dbReference>
<dbReference type="GO" id="GO:0016706">
    <property type="term" value="F:2-oxoglutarate-dependent dioxygenase activity"/>
    <property type="evidence" value="ECO:0007669"/>
    <property type="project" value="UniProtKB-ARBA"/>
</dbReference>
<dbReference type="PANTHER" id="PTHR20883:SF48">
    <property type="entry name" value="ECTOINE DIOXYGENASE"/>
    <property type="match status" value="1"/>
</dbReference>
<organism evidence="2 3">
    <name type="scientific">Algibacter luteus</name>
    <dbReference type="NCBI Taxonomy" id="1178825"/>
    <lineage>
        <taxon>Bacteria</taxon>
        <taxon>Pseudomonadati</taxon>
        <taxon>Bacteroidota</taxon>
        <taxon>Flavobacteriia</taxon>
        <taxon>Flavobacteriales</taxon>
        <taxon>Flavobacteriaceae</taxon>
        <taxon>Algibacter</taxon>
    </lineage>
</organism>
<dbReference type="PANTHER" id="PTHR20883">
    <property type="entry name" value="PHYTANOYL-COA DIOXYGENASE DOMAIN CONTAINING 1"/>
    <property type="match status" value="1"/>
</dbReference>
<name>A0A1M6BT57_9FLAO</name>